<proteinExistence type="predicted"/>
<sequence>MMVQSRLIEIQGYVIMHQSCMNCQLNVLHGLLSNTDRF</sequence>
<accession>A0A0K2SY25</accession>
<protein>
    <submittedName>
        <fullName evidence="1">Uncharacterized protein</fullName>
    </submittedName>
</protein>
<name>A0A0K2SY25_LEPSM</name>
<reference evidence="1" key="1">
    <citation type="submission" date="2014-05" db="EMBL/GenBank/DDBJ databases">
        <authorList>
            <person name="Chronopoulou M."/>
        </authorList>
    </citation>
    <scope>NUCLEOTIDE SEQUENCE</scope>
    <source>
        <tissue evidence="1">Whole organism</tissue>
    </source>
</reference>
<organism evidence="1">
    <name type="scientific">Lepeophtheirus salmonis</name>
    <name type="common">Salmon louse</name>
    <name type="synonym">Caligus salmonis</name>
    <dbReference type="NCBI Taxonomy" id="72036"/>
    <lineage>
        <taxon>Eukaryota</taxon>
        <taxon>Metazoa</taxon>
        <taxon>Ecdysozoa</taxon>
        <taxon>Arthropoda</taxon>
        <taxon>Crustacea</taxon>
        <taxon>Multicrustacea</taxon>
        <taxon>Hexanauplia</taxon>
        <taxon>Copepoda</taxon>
        <taxon>Siphonostomatoida</taxon>
        <taxon>Caligidae</taxon>
        <taxon>Lepeophtheirus</taxon>
    </lineage>
</organism>
<dbReference type="EMBL" id="HACA01001034">
    <property type="protein sequence ID" value="CDW18395.1"/>
    <property type="molecule type" value="Transcribed_RNA"/>
</dbReference>
<dbReference type="AlphaFoldDB" id="A0A0K2SY25"/>
<evidence type="ECO:0000313" key="1">
    <source>
        <dbReference type="EMBL" id="CDW18395.1"/>
    </source>
</evidence>